<gene>
    <name evidence="1" type="ORF">ACFSKK_01950</name>
</gene>
<evidence type="ECO:0008006" key="3">
    <source>
        <dbReference type="Google" id="ProtNLM"/>
    </source>
</evidence>
<accession>A0ABW5BSD0</accession>
<evidence type="ECO:0000313" key="1">
    <source>
        <dbReference type="EMBL" id="MFD2212469.1"/>
    </source>
</evidence>
<organism evidence="1 2">
    <name type="scientific">Metabacillus endolithicus</name>
    <dbReference type="NCBI Taxonomy" id="1535204"/>
    <lineage>
        <taxon>Bacteria</taxon>
        <taxon>Bacillati</taxon>
        <taxon>Bacillota</taxon>
        <taxon>Bacilli</taxon>
        <taxon>Bacillales</taxon>
        <taxon>Bacillaceae</taxon>
        <taxon>Metabacillus</taxon>
    </lineage>
</organism>
<dbReference type="Proteomes" id="UP001597318">
    <property type="component" value="Unassembled WGS sequence"/>
</dbReference>
<proteinExistence type="predicted"/>
<protein>
    <recommendedName>
        <fullName evidence="3">Asp/Glu racemase</fullName>
    </recommendedName>
</protein>
<keyword evidence="2" id="KW-1185">Reference proteome</keyword>
<dbReference type="RefSeq" id="WP_379049765.1">
    <property type="nucleotide sequence ID" value="NZ_JBHUIK010000001.1"/>
</dbReference>
<name>A0ABW5BSD0_9BACI</name>
<sequence>MIVKKVGCIHAHYSNINYLEKAFSTSTIEFLHFVDPGLMHCIQPGHSLSRKNAQAKVREQIEWVANCQVDAILITCTNYIALLEDAVVTTAVPIIKIDEPFFESLCQMKGPQTIVFSNPATVDGTMSRLYKYATAHQKSIDIEVAVIENSFNLIMNGLQEEYNQKIVECLEQLRQNNRILSVAQLSMVEGAEQVENKTSIKIMNPLKSLKTAINNLNKSFL</sequence>
<reference evidence="2" key="1">
    <citation type="journal article" date="2019" name="Int. J. Syst. Evol. Microbiol.">
        <title>The Global Catalogue of Microorganisms (GCM) 10K type strain sequencing project: providing services to taxonomists for standard genome sequencing and annotation.</title>
        <authorList>
            <consortium name="The Broad Institute Genomics Platform"/>
            <consortium name="The Broad Institute Genome Sequencing Center for Infectious Disease"/>
            <person name="Wu L."/>
            <person name="Ma J."/>
        </authorList>
    </citation>
    <scope>NUCLEOTIDE SEQUENCE [LARGE SCALE GENOMIC DNA]</scope>
    <source>
        <strain evidence="2">CGMCC 1.15474</strain>
    </source>
</reference>
<dbReference type="EMBL" id="JBHUIK010000001">
    <property type="protein sequence ID" value="MFD2212469.1"/>
    <property type="molecule type" value="Genomic_DNA"/>
</dbReference>
<evidence type="ECO:0000313" key="2">
    <source>
        <dbReference type="Proteomes" id="UP001597318"/>
    </source>
</evidence>
<comment type="caution">
    <text evidence="1">The sequence shown here is derived from an EMBL/GenBank/DDBJ whole genome shotgun (WGS) entry which is preliminary data.</text>
</comment>